<proteinExistence type="predicted"/>
<evidence type="ECO:0000313" key="3">
    <source>
        <dbReference type="Proteomes" id="UP000199423"/>
    </source>
</evidence>
<dbReference type="InterPro" id="IPR002938">
    <property type="entry name" value="FAD-bd"/>
</dbReference>
<dbReference type="RefSeq" id="WP_092864239.1">
    <property type="nucleotide sequence ID" value="NZ_FPCH01000001.1"/>
</dbReference>
<dbReference type="Proteomes" id="UP000199423">
    <property type="component" value="Unassembled WGS sequence"/>
</dbReference>
<feature type="domain" description="FAD-binding" evidence="1">
    <location>
        <begin position="19"/>
        <end position="146"/>
    </location>
</feature>
<dbReference type="InterPro" id="IPR050407">
    <property type="entry name" value="Geranylgeranyl_reductase"/>
</dbReference>
<dbReference type="PANTHER" id="PTHR42685:SF22">
    <property type="entry name" value="CONDITIONED MEDIUM FACTOR RECEPTOR 1"/>
    <property type="match status" value="1"/>
</dbReference>
<dbReference type="Gene3D" id="3.50.50.60">
    <property type="entry name" value="FAD/NAD(P)-binding domain"/>
    <property type="match status" value="1"/>
</dbReference>
<dbReference type="Pfam" id="PF01494">
    <property type="entry name" value="FAD_binding_3"/>
    <property type="match status" value="1"/>
</dbReference>
<dbReference type="STRING" id="51670.SAMN04488557_0705"/>
<evidence type="ECO:0000259" key="1">
    <source>
        <dbReference type="Pfam" id="PF01494"/>
    </source>
</evidence>
<gene>
    <name evidence="2" type="ORF">SAMN04488557_0705</name>
</gene>
<evidence type="ECO:0000313" key="2">
    <source>
        <dbReference type="EMBL" id="SFV27208.1"/>
    </source>
</evidence>
<dbReference type="InterPro" id="IPR036188">
    <property type="entry name" value="FAD/NAD-bd_sf"/>
</dbReference>
<accession>A0A1I7MXW4</accession>
<organism evidence="2 3">
    <name type="scientific">Hyphomicrobium facile</name>
    <dbReference type="NCBI Taxonomy" id="51670"/>
    <lineage>
        <taxon>Bacteria</taxon>
        <taxon>Pseudomonadati</taxon>
        <taxon>Pseudomonadota</taxon>
        <taxon>Alphaproteobacteria</taxon>
        <taxon>Hyphomicrobiales</taxon>
        <taxon>Hyphomicrobiaceae</taxon>
        <taxon>Hyphomicrobium</taxon>
    </lineage>
</organism>
<dbReference type="GO" id="GO:0071949">
    <property type="term" value="F:FAD binding"/>
    <property type="evidence" value="ECO:0007669"/>
    <property type="project" value="InterPro"/>
</dbReference>
<dbReference type="AlphaFoldDB" id="A0A1I7MXW4"/>
<protein>
    <submittedName>
        <fullName evidence="2">Dehydrogenase (Flavoprotein)</fullName>
    </submittedName>
</protein>
<dbReference type="PANTHER" id="PTHR42685">
    <property type="entry name" value="GERANYLGERANYL DIPHOSPHATE REDUCTASE"/>
    <property type="match status" value="1"/>
</dbReference>
<sequence>MKNSGPSPDEAPLGDATADAIAVGGGLAGSAFALELARHGASVMIFERMGGPHHKVCGEFLSDRAQALLHYVGIDVHRLGGNSIDTLCLANGSKRASARLPFQAIGVSRFLLDETLAKAAERAGAKIFRATSVEGIEDSSGRVRVRTARGSFDCRAAALASGKHNIRGLPRPDGPMVGFKIHLRPAEAARIALNGIVHLIAFAGGYLGLCMVEDQTLSIAWNINSDVLRVIGTSWAAQSAYFAMQSRMFADLINGGTPLWEKPLAVSGLPYGFMRSAAIAPAIYPVGDQLAVIPSFSGDGTALALASGIAAAQAVLKCESAPDFQARMLPNFKPQFSRAAALDRIIAGVLLRRVGIAGARLFPSMVTMLVSATRLRGLDGLIASPKARN</sequence>
<dbReference type="SUPFAM" id="SSF51905">
    <property type="entry name" value="FAD/NAD(P)-binding domain"/>
    <property type="match status" value="1"/>
</dbReference>
<keyword evidence="3" id="KW-1185">Reference proteome</keyword>
<dbReference type="EMBL" id="FPCH01000001">
    <property type="protein sequence ID" value="SFV27208.1"/>
    <property type="molecule type" value="Genomic_DNA"/>
</dbReference>
<name>A0A1I7MXW4_9HYPH</name>
<reference evidence="3" key="1">
    <citation type="submission" date="2016-10" db="EMBL/GenBank/DDBJ databases">
        <authorList>
            <person name="Varghese N."/>
            <person name="Submissions S."/>
        </authorList>
    </citation>
    <scope>NUCLEOTIDE SEQUENCE [LARGE SCALE GENOMIC DNA]</scope>
    <source>
        <strain evidence="3">DSM 1565</strain>
    </source>
</reference>